<evidence type="ECO:0000259" key="1">
    <source>
        <dbReference type="PROSITE" id="PS51819"/>
    </source>
</evidence>
<reference evidence="2 3" key="1">
    <citation type="submission" date="2024-03" db="EMBL/GenBank/DDBJ databases">
        <title>Sequence of Lycoming College Course Isolates.</title>
        <authorList>
            <person name="Plotts O."/>
            <person name="Newman J."/>
        </authorList>
    </citation>
    <scope>NUCLEOTIDE SEQUENCE [LARGE SCALE GENOMIC DNA]</scope>
    <source>
        <strain evidence="2 3">CJB-3</strain>
    </source>
</reference>
<dbReference type="InterPro" id="IPR029068">
    <property type="entry name" value="Glyas_Bleomycin-R_OHBP_Dase"/>
</dbReference>
<feature type="domain" description="VOC" evidence="1">
    <location>
        <begin position="4"/>
        <end position="116"/>
    </location>
</feature>
<dbReference type="Proteomes" id="UP001378956">
    <property type="component" value="Unassembled WGS sequence"/>
</dbReference>
<accession>A0ABU8NRM4</accession>
<dbReference type="Gene3D" id="3.10.180.10">
    <property type="entry name" value="2,3-Dihydroxybiphenyl 1,2-Dioxygenase, domain 1"/>
    <property type="match status" value="1"/>
</dbReference>
<sequence length="124" mass="14154">MELSVKYVFIYVSKLEEGSVFYRDVLGFEQAYPIIDLMQNHVAFCNVAIGMGIILIESEQVVKGMNLVLNTTDCIKDYLQLKANGVVFAKVPDYNDKGLEAEFIDPYGNVFTLLEERIYEKKIL</sequence>
<evidence type="ECO:0000313" key="2">
    <source>
        <dbReference type="EMBL" id="MEJ2904901.1"/>
    </source>
</evidence>
<name>A0ABU8NRM4_9SPHI</name>
<protein>
    <recommendedName>
        <fullName evidence="1">VOC domain-containing protein</fullName>
    </recommendedName>
</protein>
<dbReference type="InterPro" id="IPR037523">
    <property type="entry name" value="VOC_core"/>
</dbReference>
<dbReference type="EMBL" id="JBBEUB010000008">
    <property type="protein sequence ID" value="MEJ2904901.1"/>
    <property type="molecule type" value="Genomic_DNA"/>
</dbReference>
<gene>
    <name evidence="2" type="ORF">WAE58_20820</name>
</gene>
<evidence type="ECO:0000313" key="3">
    <source>
        <dbReference type="Proteomes" id="UP001378956"/>
    </source>
</evidence>
<dbReference type="SUPFAM" id="SSF54593">
    <property type="entry name" value="Glyoxalase/Bleomycin resistance protein/Dihydroxybiphenyl dioxygenase"/>
    <property type="match status" value="1"/>
</dbReference>
<dbReference type="RefSeq" id="WP_288882653.1">
    <property type="nucleotide sequence ID" value="NZ_CBFGNQ010000008.1"/>
</dbReference>
<proteinExistence type="predicted"/>
<comment type="caution">
    <text evidence="2">The sequence shown here is derived from an EMBL/GenBank/DDBJ whole genome shotgun (WGS) entry which is preliminary data.</text>
</comment>
<dbReference type="PROSITE" id="PS51819">
    <property type="entry name" value="VOC"/>
    <property type="match status" value="1"/>
</dbReference>
<keyword evidence="3" id="KW-1185">Reference proteome</keyword>
<organism evidence="2 3">
    <name type="scientific">Pedobacter panaciterrae</name>
    <dbReference type="NCBI Taxonomy" id="363849"/>
    <lineage>
        <taxon>Bacteria</taxon>
        <taxon>Pseudomonadati</taxon>
        <taxon>Bacteroidota</taxon>
        <taxon>Sphingobacteriia</taxon>
        <taxon>Sphingobacteriales</taxon>
        <taxon>Sphingobacteriaceae</taxon>
        <taxon>Pedobacter</taxon>
    </lineage>
</organism>